<evidence type="ECO:0000313" key="2">
    <source>
        <dbReference type="EMBL" id="PAV72636.1"/>
    </source>
</evidence>
<keyword evidence="3" id="KW-1185">Reference proteome</keyword>
<feature type="compositionally biased region" description="Basic and acidic residues" evidence="1">
    <location>
        <begin position="212"/>
        <end position="229"/>
    </location>
</feature>
<feature type="region of interest" description="Disordered" evidence="1">
    <location>
        <begin position="1"/>
        <end position="30"/>
    </location>
</feature>
<dbReference type="PANTHER" id="PTHR12069">
    <property type="entry name" value="DNA-DIRECTED RNA POLYMERASES III 80 KDA POLYPEPTIDE RNA POLYMERASE III SUBUNIT 5"/>
    <property type="match status" value="1"/>
</dbReference>
<dbReference type="GO" id="GO:0042797">
    <property type="term" value="P:tRNA transcription by RNA polymerase III"/>
    <property type="evidence" value="ECO:0007669"/>
    <property type="project" value="TreeGrafter"/>
</dbReference>
<dbReference type="InterPro" id="IPR006886">
    <property type="entry name" value="RNA_pol_III_Rpc5"/>
</dbReference>
<dbReference type="Proteomes" id="UP000218231">
    <property type="component" value="Unassembled WGS sequence"/>
</dbReference>
<protein>
    <recommendedName>
        <fullName evidence="4">DNA-directed RNA polymerase III subunit RPC5</fullName>
    </recommendedName>
</protein>
<comment type="caution">
    <text evidence="2">The sequence shown here is derived from an EMBL/GenBank/DDBJ whole genome shotgun (WGS) entry which is preliminary data.</text>
</comment>
<sequence>MGDDEVNVSKKRQRRRQLSSSDESEGEDGGDELLAELDVRMANLLPNTEAFTMQFPARKKNVFDNSHPPQARFKKNVKFLELRIPSNTHSGSYDKEKSHVLLSPSRSAAHSSTASRVKADSSLLCTRDEDIFEGRAFQTHAPVINAFGQIEHGTFLIYPLSGTFEMRKSLAHINQKKSSRRSSARDESEMTEESDTETSPAEVNKTVRVKFAKPETERQKKRREASALHRERMMASDAWVKMNVCCKDNPLCVECTDKMAAKVPQTDSGQAQQNEYSNDRKLEDVRNFVQKAIIASSSETSSAIDDASLCLHKHIISTSREEQIRMQMMKCQVIKTTHLAELVDPSMTREELFRQLQECAHLVRGVWVVKSEYLFSNLPPAHSYVPGKRDEHRGESWRNARDFALALLDARCRLTRNTLKRGFRLNDRDVEQILSSFAAKSDRCWKLKLDPDEEFLNDPANLLLILYETKFWYQRWEDIHRKIEKCQSPRRTLSKRVKRELIEPQITTL</sequence>
<evidence type="ECO:0008006" key="4">
    <source>
        <dbReference type="Google" id="ProtNLM"/>
    </source>
</evidence>
<proteinExistence type="predicted"/>
<accession>A0A2A2KF45</accession>
<evidence type="ECO:0000256" key="1">
    <source>
        <dbReference type="SAM" id="MobiDB-lite"/>
    </source>
</evidence>
<reference evidence="2 3" key="1">
    <citation type="journal article" date="2017" name="Curr. Biol.">
        <title>Genome architecture and evolution of a unichromosomal asexual nematode.</title>
        <authorList>
            <person name="Fradin H."/>
            <person name="Zegar C."/>
            <person name="Gutwein M."/>
            <person name="Lucas J."/>
            <person name="Kovtun M."/>
            <person name="Corcoran D."/>
            <person name="Baugh L.R."/>
            <person name="Kiontke K."/>
            <person name="Gunsalus K."/>
            <person name="Fitch D.H."/>
            <person name="Piano F."/>
        </authorList>
    </citation>
    <scope>NUCLEOTIDE SEQUENCE [LARGE SCALE GENOMIC DNA]</scope>
    <source>
        <strain evidence="2">PF1309</strain>
    </source>
</reference>
<dbReference type="AlphaFoldDB" id="A0A2A2KF45"/>
<evidence type="ECO:0000313" key="3">
    <source>
        <dbReference type="Proteomes" id="UP000218231"/>
    </source>
</evidence>
<organism evidence="2 3">
    <name type="scientific">Diploscapter pachys</name>
    <dbReference type="NCBI Taxonomy" id="2018661"/>
    <lineage>
        <taxon>Eukaryota</taxon>
        <taxon>Metazoa</taxon>
        <taxon>Ecdysozoa</taxon>
        <taxon>Nematoda</taxon>
        <taxon>Chromadorea</taxon>
        <taxon>Rhabditida</taxon>
        <taxon>Rhabditina</taxon>
        <taxon>Rhabditomorpha</taxon>
        <taxon>Rhabditoidea</taxon>
        <taxon>Rhabditidae</taxon>
        <taxon>Diploscapter</taxon>
    </lineage>
</organism>
<dbReference type="Pfam" id="PF04801">
    <property type="entry name" value="RPC5"/>
    <property type="match status" value="1"/>
</dbReference>
<dbReference type="EMBL" id="LIAE01008744">
    <property type="protein sequence ID" value="PAV72636.1"/>
    <property type="molecule type" value="Genomic_DNA"/>
</dbReference>
<dbReference type="PANTHER" id="PTHR12069:SF0">
    <property type="entry name" value="DNA-DIRECTED RNA POLYMERASE III SUBUNIT RPC5"/>
    <property type="match status" value="1"/>
</dbReference>
<name>A0A2A2KF45_9BILA</name>
<dbReference type="STRING" id="2018661.A0A2A2KF45"/>
<feature type="region of interest" description="Disordered" evidence="1">
    <location>
        <begin position="172"/>
        <end position="229"/>
    </location>
</feature>
<gene>
    <name evidence="2" type="ORF">WR25_21091</name>
</gene>
<dbReference type="OrthoDB" id="340681at2759"/>
<dbReference type="GO" id="GO:0005666">
    <property type="term" value="C:RNA polymerase III complex"/>
    <property type="evidence" value="ECO:0007669"/>
    <property type="project" value="TreeGrafter"/>
</dbReference>